<gene>
    <name evidence="1" type="ORF">SAZU_5135</name>
</gene>
<keyword evidence="2" id="KW-1185">Reference proteome</keyword>
<name>A0A0K8PS71_STRAJ</name>
<evidence type="ECO:0000313" key="1">
    <source>
        <dbReference type="EMBL" id="GAP50279.1"/>
    </source>
</evidence>
<sequence>MARKVVTLRHLQCFATEDTSTDEIYLTVDGVRSWPQSGIFSMGGVAPREVPMHIEKVIPRNGVVTVKLFDEDSPDGDDELGELVVRESDVGDLAFDFTRDEAHYRLSYNVE</sequence>
<dbReference type="PATRIC" id="fig|146537.3.peg.5405"/>
<reference evidence="1" key="1">
    <citation type="journal article" date="2015" name="Genome Announc.">
        <title>Draft Genome Sequence of Thiostrepton-Producing Streptomyces azureus ATCC 14921.</title>
        <authorList>
            <person name="Sakihara K."/>
            <person name="Maeda J."/>
            <person name="Tashiro K."/>
            <person name="Fujino Y."/>
            <person name="Kuhara S."/>
            <person name="Ohshima T."/>
            <person name="Ogata S."/>
            <person name="Doi K."/>
        </authorList>
    </citation>
    <scope>NUCLEOTIDE SEQUENCE [LARGE SCALE GENOMIC DNA]</scope>
    <source>
        <strain evidence="1">ATCC14921</strain>
    </source>
</reference>
<evidence type="ECO:0000313" key="2">
    <source>
        <dbReference type="Proteomes" id="UP000053859"/>
    </source>
</evidence>
<accession>A0A0K8PS71</accession>
<proteinExistence type="predicted"/>
<dbReference type="OrthoDB" id="4281252at2"/>
<organism evidence="1 2">
    <name type="scientific">Streptomyces azureus</name>
    <dbReference type="NCBI Taxonomy" id="146537"/>
    <lineage>
        <taxon>Bacteria</taxon>
        <taxon>Bacillati</taxon>
        <taxon>Actinomycetota</taxon>
        <taxon>Actinomycetes</taxon>
        <taxon>Kitasatosporales</taxon>
        <taxon>Streptomycetaceae</taxon>
        <taxon>Streptomyces</taxon>
    </lineage>
</organism>
<dbReference type="AlphaFoldDB" id="A0A0K8PS71"/>
<dbReference type="RefSeq" id="WP_148640375.1">
    <property type="nucleotide sequence ID" value="NZ_DF968330.1"/>
</dbReference>
<protein>
    <submittedName>
        <fullName evidence="1">Uncharacterized protein</fullName>
    </submittedName>
</protein>
<dbReference type="EMBL" id="DF968330">
    <property type="protein sequence ID" value="GAP50279.1"/>
    <property type="molecule type" value="Genomic_DNA"/>
</dbReference>
<dbReference type="Proteomes" id="UP000053859">
    <property type="component" value="Unassembled WGS sequence"/>
</dbReference>